<evidence type="ECO:0000313" key="2">
    <source>
        <dbReference type="EMBL" id="NLR74035.1"/>
    </source>
</evidence>
<dbReference type="RefSeq" id="WP_168875678.1">
    <property type="nucleotide sequence ID" value="NZ_JABAIM010000001.1"/>
</dbReference>
<dbReference type="EMBL" id="JABAIM010000001">
    <property type="protein sequence ID" value="NLR74035.1"/>
    <property type="molecule type" value="Genomic_DNA"/>
</dbReference>
<organism evidence="2 3">
    <name type="scientific">Leeia aquatica</name>
    <dbReference type="NCBI Taxonomy" id="2725557"/>
    <lineage>
        <taxon>Bacteria</taxon>
        <taxon>Pseudomonadati</taxon>
        <taxon>Pseudomonadota</taxon>
        <taxon>Betaproteobacteria</taxon>
        <taxon>Neisseriales</taxon>
        <taxon>Leeiaceae</taxon>
        <taxon>Leeia</taxon>
    </lineage>
</organism>
<sequence length="145" mass="15990">MQAMYGEDSWTVGEAEANGQPVIVRFRSHLPDSADCQRYASLIIIKWRYAANEHGLPLPKDNQDTIHFEDALEAALATQHAAVQAACITGSGLKEWRYYALDNQTFIDCLNQGLAGHPTYPLELSAYQDPSWTALTELLPGPAQG</sequence>
<accession>A0A847S5G9</accession>
<keyword evidence="3" id="KW-1185">Reference proteome</keyword>
<reference evidence="2 3" key="1">
    <citation type="submission" date="2020-04" db="EMBL/GenBank/DDBJ databases">
        <title>Draft genome of Leeia sp. IMCC25680.</title>
        <authorList>
            <person name="Song J."/>
            <person name="Cho J.-C."/>
        </authorList>
    </citation>
    <scope>NUCLEOTIDE SEQUENCE [LARGE SCALE GENOMIC DNA]</scope>
    <source>
        <strain evidence="2 3">IMCC25680</strain>
    </source>
</reference>
<dbReference type="Proteomes" id="UP000587991">
    <property type="component" value="Unassembled WGS sequence"/>
</dbReference>
<dbReference type="AlphaFoldDB" id="A0A847S5G9"/>
<evidence type="ECO:0000259" key="1">
    <source>
        <dbReference type="Pfam" id="PF05117"/>
    </source>
</evidence>
<comment type="caution">
    <text evidence="2">The sequence shown here is derived from an EMBL/GenBank/DDBJ whole genome shotgun (WGS) entry which is preliminary data.</text>
</comment>
<protein>
    <submittedName>
        <fullName evidence="2">DUF695 domain-containing protein</fullName>
    </submittedName>
</protein>
<feature type="domain" description="DUF695" evidence="1">
    <location>
        <begin position="8"/>
        <end position="137"/>
    </location>
</feature>
<gene>
    <name evidence="2" type="ORF">HF682_02540</name>
</gene>
<dbReference type="InterPro" id="IPR016097">
    <property type="entry name" value="DUF695"/>
</dbReference>
<evidence type="ECO:0000313" key="3">
    <source>
        <dbReference type="Proteomes" id="UP000587991"/>
    </source>
</evidence>
<dbReference type="Pfam" id="PF05117">
    <property type="entry name" value="DUF695"/>
    <property type="match status" value="1"/>
</dbReference>
<name>A0A847S5G9_9NEIS</name>
<proteinExistence type="predicted"/>